<keyword evidence="3" id="KW-0378">Hydrolase</keyword>
<dbReference type="InterPro" id="IPR000064">
    <property type="entry name" value="NLP_P60_dom"/>
</dbReference>
<evidence type="ECO:0000256" key="3">
    <source>
        <dbReference type="ARBA" id="ARBA00022801"/>
    </source>
</evidence>
<reference evidence="7 8" key="1">
    <citation type="submission" date="2014-12" db="EMBL/GenBank/DDBJ databases">
        <title>Draft genome sequence of Paenibacillus kamchatkensis strain B-2647.</title>
        <authorList>
            <person name="Karlyshev A.V."/>
            <person name="Kudryashova E.B."/>
        </authorList>
    </citation>
    <scope>NUCLEOTIDE SEQUENCE [LARGE SCALE GENOMIC DNA]</scope>
    <source>
        <strain evidence="7 8">VKM B-2647</strain>
    </source>
</reference>
<feature type="chain" id="PRO_5046224893" description="NlpC/P60 domain-containing protein" evidence="5">
    <location>
        <begin position="29"/>
        <end position="290"/>
    </location>
</feature>
<dbReference type="Pfam" id="PF07833">
    <property type="entry name" value="Cu_amine_oxidN1"/>
    <property type="match status" value="1"/>
</dbReference>
<proteinExistence type="inferred from homology"/>
<dbReference type="Proteomes" id="UP000031967">
    <property type="component" value="Unassembled WGS sequence"/>
</dbReference>
<dbReference type="Pfam" id="PF00877">
    <property type="entry name" value="NLPC_P60"/>
    <property type="match status" value="1"/>
</dbReference>
<feature type="signal peptide" evidence="5">
    <location>
        <begin position="1"/>
        <end position="28"/>
    </location>
</feature>
<accession>A0ABR5A9X7</accession>
<name>A0ABR5A9X7_9BACL</name>
<dbReference type="InterPro" id="IPR038765">
    <property type="entry name" value="Papain-like_cys_pep_sf"/>
</dbReference>
<organism evidence="7 8">
    <name type="scientific">Gordoniibacillus kamchatkensis</name>
    <dbReference type="NCBI Taxonomy" id="1590651"/>
    <lineage>
        <taxon>Bacteria</taxon>
        <taxon>Bacillati</taxon>
        <taxon>Bacillota</taxon>
        <taxon>Bacilli</taxon>
        <taxon>Bacillales</taxon>
        <taxon>Paenibacillaceae</taxon>
        <taxon>Gordoniibacillus</taxon>
    </lineage>
</organism>
<comment type="similarity">
    <text evidence="1">Belongs to the peptidase C40 family.</text>
</comment>
<feature type="domain" description="NlpC/P60" evidence="6">
    <location>
        <begin position="169"/>
        <end position="290"/>
    </location>
</feature>
<evidence type="ECO:0000259" key="6">
    <source>
        <dbReference type="PROSITE" id="PS51935"/>
    </source>
</evidence>
<dbReference type="PANTHER" id="PTHR47053:SF1">
    <property type="entry name" value="MUREIN DD-ENDOPEPTIDASE MEPH-RELATED"/>
    <property type="match status" value="1"/>
</dbReference>
<comment type="caution">
    <text evidence="7">The sequence shown here is derived from an EMBL/GenBank/DDBJ whole genome shotgun (WGS) entry which is preliminary data.</text>
</comment>
<evidence type="ECO:0000256" key="4">
    <source>
        <dbReference type="ARBA" id="ARBA00022807"/>
    </source>
</evidence>
<dbReference type="Gene3D" id="3.30.457.10">
    <property type="entry name" value="Copper amine oxidase-like, N-terminal domain"/>
    <property type="match status" value="1"/>
</dbReference>
<keyword evidence="4" id="KW-0788">Thiol protease</keyword>
<evidence type="ECO:0000256" key="2">
    <source>
        <dbReference type="ARBA" id="ARBA00022670"/>
    </source>
</evidence>
<dbReference type="Gene3D" id="3.90.1720.10">
    <property type="entry name" value="endopeptidase domain like (from Nostoc punctiforme)"/>
    <property type="match status" value="1"/>
</dbReference>
<dbReference type="SUPFAM" id="SSF54001">
    <property type="entry name" value="Cysteine proteinases"/>
    <property type="match status" value="1"/>
</dbReference>
<dbReference type="InterPro" id="IPR036582">
    <property type="entry name" value="Mao_N_sf"/>
</dbReference>
<evidence type="ECO:0000313" key="8">
    <source>
        <dbReference type="Proteomes" id="UP000031967"/>
    </source>
</evidence>
<dbReference type="InterPro" id="IPR051202">
    <property type="entry name" value="Peptidase_C40"/>
</dbReference>
<keyword evidence="8" id="KW-1185">Reference proteome</keyword>
<keyword evidence="2" id="KW-0645">Protease</keyword>
<evidence type="ECO:0000313" key="7">
    <source>
        <dbReference type="EMBL" id="KIL37775.1"/>
    </source>
</evidence>
<dbReference type="SUPFAM" id="SSF55383">
    <property type="entry name" value="Copper amine oxidase, domain N"/>
    <property type="match status" value="1"/>
</dbReference>
<gene>
    <name evidence="7" type="ORF">SD70_30705</name>
</gene>
<evidence type="ECO:0000256" key="1">
    <source>
        <dbReference type="ARBA" id="ARBA00007074"/>
    </source>
</evidence>
<protein>
    <recommendedName>
        <fullName evidence="6">NlpC/P60 domain-containing protein</fullName>
    </recommendedName>
</protein>
<dbReference type="RefSeq" id="WP_041052376.1">
    <property type="nucleotide sequence ID" value="NZ_JXAK01000096.1"/>
</dbReference>
<sequence length="290" mass="31247">MKRFCKTVFLSCAIWAAGAALHAGSAHADSTQYGVKIQINDSLVNFPESAPFIDGNGDMQVPLRPVAEQMGYSIDWTANGTEVDVTLKNNERILKLKSGSTAAEVNGKQTAMSSPVLYKDGQVFVPVRFISESFGYMVQWDNHNGIAIICKDGKYHAPAWWAPAQAPAVSPSAKVVATAKSLVGVKYAWGGTTVSGFDCSGFTRYVFDQYGIDLPRTSREMFDSAGQTVSSSDLKPGDLVFFTIGRSTSHVGIYLGSDAFVSATSTHGVHVDSLDSNYWGSKYIGAKRVL</sequence>
<dbReference type="PANTHER" id="PTHR47053">
    <property type="entry name" value="MUREIN DD-ENDOPEPTIDASE MEPH-RELATED"/>
    <property type="match status" value="1"/>
</dbReference>
<evidence type="ECO:0000256" key="5">
    <source>
        <dbReference type="SAM" id="SignalP"/>
    </source>
</evidence>
<dbReference type="InterPro" id="IPR012854">
    <property type="entry name" value="Cu_amine_oxidase-like_N"/>
</dbReference>
<keyword evidence="5" id="KW-0732">Signal</keyword>
<dbReference type="EMBL" id="JXAK01000096">
    <property type="protein sequence ID" value="KIL37775.1"/>
    <property type="molecule type" value="Genomic_DNA"/>
</dbReference>
<dbReference type="PROSITE" id="PS51935">
    <property type="entry name" value="NLPC_P60"/>
    <property type="match status" value="1"/>
</dbReference>